<reference evidence="1 2" key="1">
    <citation type="submission" date="2014-03" db="EMBL/GenBank/DDBJ databases">
        <title>Draft genome of the hookworm Oesophagostomum dentatum.</title>
        <authorList>
            <person name="Mitreva M."/>
        </authorList>
    </citation>
    <scope>NUCLEOTIDE SEQUENCE [LARGE SCALE GENOMIC DNA]</scope>
    <source>
        <strain evidence="1 2">OD-Hann</strain>
    </source>
</reference>
<dbReference type="EMBL" id="KN576557">
    <property type="protein sequence ID" value="KHJ82881.1"/>
    <property type="molecule type" value="Genomic_DNA"/>
</dbReference>
<accession>A0A0B1SG50</accession>
<organism evidence="1 2">
    <name type="scientific">Oesophagostomum dentatum</name>
    <name type="common">Nodular worm</name>
    <dbReference type="NCBI Taxonomy" id="61180"/>
    <lineage>
        <taxon>Eukaryota</taxon>
        <taxon>Metazoa</taxon>
        <taxon>Ecdysozoa</taxon>
        <taxon>Nematoda</taxon>
        <taxon>Chromadorea</taxon>
        <taxon>Rhabditida</taxon>
        <taxon>Rhabditina</taxon>
        <taxon>Rhabditomorpha</taxon>
        <taxon>Strongyloidea</taxon>
        <taxon>Strongylidae</taxon>
        <taxon>Oesophagostomum</taxon>
    </lineage>
</organism>
<keyword evidence="2" id="KW-1185">Reference proteome</keyword>
<sequence>MVLIQSEGLDIYDIYRECEMNSTYTMGLLALLKDFLTENSSITEALKTGNTSKEGAFEKTVLTSFRKVSMYPL</sequence>
<gene>
    <name evidence="1" type="ORF">OESDEN_17424</name>
</gene>
<dbReference type="Proteomes" id="UP000053660">
    <property type="component" value="Unassembled WGS sequence"/>
</dbReference>
<protein>
    <submittedName>
        <fullName evidence="1">Uncharacterized protein</fullName>
    </submittedName>
</protein>
<dbReference type="AlphaFoldDB" id="A0A0B1SG50"/>
<name>A0A0B1SG50_OESDE</name>
<evidence type="ECO:0000313" key="1">
    <source>
        <dbReference type="EMBL" id="KHJ82881.1"/>
    </source>
</evidence>
<evidence type="ECO:0000313" key="2">
    <source>
        <dbReference type="Proteomes" id="UP000053660"/>
    </source>
</evidence>
<proteinExistence type="predicted"/>